<reference evidence="2" key="2">
    <citation type="journal article" date="2023" name="IMA Fungus">
        <title>Comparative genomic study of the Penicillium genus elucidates a diverse pangenome and 15 lateral gene transfer events.</title>
        <authorList>
            <person name="Petersen C."/>
            <person name="Sorensen T."/>
            <person name="Nielsen M.R."/>
            <person name="Sondergaard T.E."/>
            <person name="Sorensen J.L."/>
            <person name="Fitzpatrick D.A."/>
            <person name="Frisvad J.C."/>
            <person name="Nielsen K.L."/>
        </authorList>
    </citation>
    <scope>NUCLEOTIDE SEQUENCE</scope>
    <source>
        <strain evidence="2">IBT 30761</strain>
    </source>
</reference>
<protein>
    <submittedName>
        <fullName evidence="2">Uncharacterized protein</fullName>
    </submittedName>
</protein>
<comment type="caution">
    <text evidence="2">The sequence shown here is derived from an EMBL/GenBank/DDBJ whole genome shotgun (WGS) entry which is preliminary data.</text>
</comment>
<dbReference type="RefSeq" id="XP_056478752.1">
    <property type="nucleotide sequence ID" value="XM_056613711.1"/>
</dbReference>
<dbReference type="AlphaFoldDB" id="A0A9W9G260"/>
<dbReference type="EMBL" id="JAPQKI010000002">
    <property type="protein sequence ID" value="KAJ5110682.1"/>
    <property type="molecule type" value="Genomic_DNA"/>
</dbReference>
<evidence type="ECO:0000256" key="1">
    <source>
        <dbReference type="SAM" id="MobiDB-lite"/>
    </source>
</evidence>
<proteinExistence type="predicted"/>
<organism evidence="2 3">
    <name type="scientific">Penicillium argentinense</name>
    <dbReference type="NCBI Taxonomy" id="1131581"/>
    <lineage>
        <taxon>Eukaryota</taxon>
        <taxon>Fungi</taxon>
        <taxon>Dikarya</taxon>
        <taxon>Ascomycota</taxon>
        <taxon>Pezizomycotina</taxon>
        <taxon>Eurotiomycetes</taxon>
        <taxon>Eurotiomycetidae</taxon>
        <taxon>Eurotiales</taxon>
        <taxon>Aspergillaceae</taxon>
        <taxon>Penicillium</taxon>
    </lineage>
</organism>
<feature type="region of interest" description="Disordered" evidence="1">
    <location>
        <begin position="1"/>
        <end position="23"/>
    </location>
</feature>
<feature type="compositionally biased region" description="Low complexity" evidence="1">
    <location>
        <begin position="110"/>
        <end position="121"/>
    </location>
</feature>
<accession>A0A9W9G260</accession>
<feature type="region of interest" description="Disordered" evidence="1">
    <location>
        <begin position="110"/>
        <end position="166"/>
    </location>
</feature>
<dbReference type="Proteomes" id="UP001149074">
    <property type="component" value="Unassembled WGS sequence"/>
</dbReference>
<name>A0A9W9G260_9EURO</name>
<evidence type="ECO:0000313" key="3">
    <source>
        <dbReference type="Proteomes" id="UP001149074"/>
    </source>
</evidence>
<gene>
    <name evidence="2" type="ORF">N7532_001217</name>
</gene>
<reference evidence="2" key="1">
    <citation type="submission" date="2022-11" db="EMBL/GenBank/DDBJ databases">
        <authorList>
            <person name="Petersen C."/>
        </authorList>
    </citation>
    <scope>NUCLEOTIDE SEQUENCE</scope>
    <source>
        <strain evidence="2">IBT 30761</strain>
    </source>
</reference>
<dbReference type="GeneID" id="81352690"/>
<sequence>MSDAAPEAPGPEGTSTEHVEDPKPFRYFFSKLRKGRNMRKYNPRGKTLQTNRLIDGDSNVLGEEFKQRLYAWRQREEASSRLPRSDIDTSLQTEKGLALSQFIEVKRKASAGPAPADSPPGMKTASAGTGCNPPKKRGERVRSDEARAARTAARKRTRQRQKTRTEVTAAPAIDGLEAARQAKSRFAEWLRPLTMPELISTSHVMHNEVISRFEALHRAQERGTTARGIDRGIQTAVTHGGDTLGVTGLPRGPSRAAGASTGRPRRSLGSRRGALDGAAGLAGLSAGRVAMQACGALPSTGVSGDRPIHGGGAGCGALGDAGLSDGQDGRDLFEGHDLGLAPGRLSRPTEVSPSFYRPAVSPGREILRSFWDDVFDSED</sequence>
<keyword evidence="3" id="KW-1185">Reference proteome</keyword>
<evidence type="ECO:0000313" key="2">
    <source>
        <dbReference type="EMBL" id="KAJ5110682.1"/>
    </source>
</evidence>
<feature type="region of interest" description="Disordered" evidence="1">
    <location>
        <begin position="239"/>
        <end position="273"/>
    </location>
</feature>
<feature type="compositionally biased region" description="Basic residues" evidence="1">
    <location>
        <begin position="152"/>
        <end position="162"/>
    </location>
</feature>